<sequence>MENYSLLMGAAAVMKMAVEMAAVSMEKPSGHFPVEECAREVSSSEGPIVTDLPEYKETALSELLPLQSPYWCNLPYTDSSDSESETVEDNPDEESDFDLEKELQKLEEYLEAHTSDTISEGMDKIFAAEQATLAAEFEKISAAKRADITARAPYFAHMLPPTWHLSSPAGSEAQSLQATEQASSAEPSPQHLLRRQPRRGVFKEEIIKNGENWMKKEVMLAFDEYKERSSNLKGLDCQFEKLGHQCFHVEHYSKIFHHFNFFVKITDPSSSDSRVALFFAEVKEIFGRTYYFCCPLEQNENGRCNACHNQEMDDLQHPATGGYERGLTDTVFPFMYEDDSDSS</sequence>
<protein>
    <recommendedName>
        <fullName evidence="2">DUF3615 domain-containing protein</fullName>
    </recommendedName>
</protein>
<feature type="domain" description="DUF3615" evidence="2">
    <location>
        <begin position="219"/>
        <end position="318"/>
    </location>
</feature>
<evidence type="ECO:0000313" key="4">
    <source>
        <dbReference type="Proteomes" id="UP001231189"/>
    </source>
</evidence>
<dbReference type="Proteomes" id="UP001231189">
    <property type="component" value="Unassembled WGS sequence"/>
</dbReference>
<name>A0AAD8TYE8_LOLMU</name>
<dbReference type="EMBL" id="JAUUTY010000001">
    <property type="protein sequence ID" value="KAK1695486.1"/>
    <property type="molecule type" value="Genomic_DNA"/>
</dbReference>
<evidence type="ECO:0000313" key="3">
    <source>
        <dbReference type="EMBL" id="KAK1695486.1"/>
    </source>
</evidence>
<dbReference type="AlphaFoldDB" id="A0AAD8TYE8"/>
<feature type="compositionally biased region" description="Acidic residues" evidence="1">
    <location>
        <begin position="80"/>
        <end position="96"/>
    </location>
</feature>
<feature type="compositionally biased region" description="Polar residues" evidence="1">
    <location>
        <begin position="166"/>
        <end position="187"/>
    </location>
</feature>
<feature type="region of interest" description="Disordered" evidence="1">
    <location>
        <begin position="75"/>
        <end position="96"/>
    </location>
</feature>
<organism evidence="3 4">
    <name type="scientific">Lolium multiflorum</name>
    <name type="common">Italian ryegrass</name>
    <name type="synonym">Lolium perenne subsp. multiflorum</name>
    <dbReference type="NCBI Taxonomy" id="4521"/>
    <lineage>
        <taxon>Eukaryota</taxon>
        <taxon>Viridiplantae</taxon>
        <taxon>Streptophyta</taxon>
        <taxon>Embryophyta</taxon>
        <taxon>Tracheophyta</taxon>
        <taxon>Spermatophyta</taxon>
        <taxon>Magnoliopsida</taxon>
        <taxon>Liliopsida</taxon>
        <taxon>Poales</taxon>
        <taxon>Poaceae</taxon>
        <taxon>BOP clade</taxon>
        <taxon>Pooideae</taxon>
        <taxon>Poodae</taxon>
        <taxon>Poeae</taxon>
        <taxon>Poeae Chloroplast Group 2 (Poeae type)</taxon>
        <taxon>Loliodinae</taxon>
        <taxon>Loliinae</taxon>
        <taxon>Lolium</taxon>
    </lineage>
</organism>
<dbReference type="Pfam" id="PF12274">
    <property type="entry name" value="DUF3615"/>
    <property type="match status" value="1"/>
</dbReference>
<dbReference type="PANTHER" id="PTHR33326:SF14">
    <property type="entry name" value="EXPRESSED PROTEIN"/>
    <property type="match status" value="1"/>
</dbReference>
<dbReference type="PANTHER" id="PTHR33326">
    <property type="entry name" value="OS05G0543800 PROTEIN"/>
    <property type="match status" value="1"/>
</dbReference>
<evidence type="ECO:0000259" key="2">
    <source>
        <dbReference type="Pfam" id="PF12274"/>
    </source>
</evidence>
<comment type="caution">
    <text evidence="3">The sequence shown here is derived from an EMBL/GenBank/DDBJ whole genome shotgun (WGS) entry which is preliminary data.</text>
</comment>
<proteinExistence type="predicted"/>
<evidence type="ECO:0000256" key="1">
    <source>
        <dbReference type="SAM" id="MobiDB-lite"/>
    </source>
</evidence>
<gene>
    <name evidence="3" type="ORF">QYE76_012183</name>
</gene>
<dbReference type="InterPro" id="IPR022059">
    <property type="entry name" value="DUF3615"/>
</dbReference>
<keyword evidence="4" id="KW-1185">Reference proteome</keyword>
<accession>A0AAD8TYE8</accession>
<feature type="region of interest" description="Disordered" evidence="1">
    <location>
        <begin position="166"/>
        <end position="195"/>
    </location>
</feature>
<reference evidence="3" key="1">
    <citation type="submission" date="2023-07" db="EMBL/GenBank/DDBJ databases">
        <title>A chromosome-level genome assembly of Lolium multiflorum.</title>
        <authorList>
            <person name="Chen Y."/>
            <person name="Copetti D."/>
            <person name="Kolliker R."/>
            <person name="Studer B."/>
        </authorList>
    </citation>
    <scope>NUCLEOTIDE SEQUENCE</scope>
    <source>
        <strain evidence="3">02402/16</strain>
        <tissue evidence="3">Leaf</tissue>
    </source>
</reference>